<dbReference type="PANTHER" id="PTHR34308">
    <property type="entry name" value="COBALAMIN BIOSYNTHESIS PROTEIN CBIB"/>
    <property type="match status" value="1"/>
</dbReference>
<evidence type="ECO:0000256" key="9">
    <source>
        <dbReference type="HAMAP-Rule" id="MF_00024"/>
    </source>
</evidence>
<dbReference type="RefSeq" id="WP_224034018.1">
    <property type="nucleotide sequence ID" value="NZ_AP024849.1"/>
</dbReference>
<evidence type="ECO:0000256" key="1">
    <source>
        <dbReference type="ARBA" id="ARBA00004651"/>
    </source>
</evidence>
<evidence type="ECO:0000256" key="3">
    <source>
        <dbReference type="ARBA" id="ARBA00006263"/>
    </source>
</evidence>
<feature type="transmembrane region" description="Helical" evidence="9">
    <location>
        <begin position="292"/>
        <end position="314"/>
    </location>
</feature>
<protein>
    <recommendedName>
        <fullName evidence="9">Cobalamin biosynthesis protein CobD</fullName>
    </recommendedName>
</protein>
<dbReference type="Proteomes" id="UP000824633">
    <property type="component" value="Chromosome"/>
</dbReference>
<keyword evidence="4 9" id="KW-1003">Cell membrane</keyword>
<feature type="transmembrane region" description="Helical" evidence="9">
    <location>
        <begin position="45"/>
        <end position="69"/>
    </location>
</feature>
<dbReference type="Pfam" id="PF03186">
    <property type="entry name" value="CobD_Cbib"/>
    <property type="match status" value="1"/>
</dbReference>
<reference evidence="11" key="1">
    <citation type="submission" date="2021-07" db="EMBL/GenBank/DDBJ databases">
        <title>Complete genome sequencing of a Clostridium isolate.</title>
        <authorList>
            <person name="Ueki A."/>
            <person name="Tonouchi A."/>
        </authorList>
    </citation>
    <scope>NUCLEOTIDE SEQUENCE [LARGE SCALE GENOMIC DNA]</scope>
    <source>
        <strain evidence="11">C5S11</strain>
    </source>
</reference>
<feature type="transmembrane region" description="Helical" evidence="9">
    <location>
        <begin position="152"/>
        <end position="173"/>
    </location>
</feature>
<comment type="similarity">
    <text evidence="3 9">Belongs to the CobD/CbiB family.</text>
</comment>
<evidence type="ECO:0000256" key="7">
    <source>
        <dbReference type="ARBA" id="ARBA00022989"/>
    </source>
</evidence>
<organism evidence="10 11">
    <name type="scientific">Clostridium gelidum</name>
    <dbReference type="NCBI Taxonomy" id="704125"/>
    <lineage>
        <taxon>Bacteria</taxon>
        <taxon>Bacillati</taxon>
        <taxon>Bacillota</taxon>
        <taxon>Clostridia</taxon>
        <taxon>Eubacteriales</taxon>
        <taxon>Clostridiaceae</taxon>
        <taxon>Clostridium</taxon>
    </lineage>
</organism>
<comment type="function">
    <text evidence="9">Converts cobyric acid to cobinamide by the addition of aminopropanol on the F carboxylic group.</text>
</comment>
<feature type="transmembrane region" description="Helical" evidence="9">
    <location>
        <begin position="200"/>
        <end position="222"/>
    </location>
</feature>
<evidence type="ECO:0000256" key="8">
    <source>
        <dbReference type="ARBA" id="ARBA00023136"/>
    </source>
</evidence>
<gene>
    <name evidence="10" type="primary">cbiB</name>
    <name evidence="9" type="synonym">cobD</name>
    <name evidence="10" type="ORF">psyc5s11_37610</name>
</gene>
<dbReference type="InterPro" id="IPR004485">
    <property type="entry name" value="Cobalamin_biosynth_CobD/CbiB"/>
</dbReference>
<evidence type="ECO:0000313" key="10">
    <source>
        <dbReference type="EMBL" id="BCZ47694.1"/>
    </source>
</evidence>
<keyword evidence="7 9" id="KW-1133">Transmembrane helix</keyword>
<dbReference type="EMBL" id="AP024849">
    <property type="protein sequence ID" value="BCZ47694.1"/>
    <property type="molecule type" value="Genomic_DNA"/>
</dbReference>
<keyword evidence="6 9" id="KW-0812">Transmembrane</keyword>
<dbReference type="HAMAP" id="MF_00024">
    <property type="entry name" value="CobD_CbiB"/>
    <property type="match status" value="1"/>
</dbReference>
<name>A0ABN6J017_9CLOT</name>
<dbReference type="PANTHER" id="PTHR34308:SF1">
    <property type="entry name" value="COBALAMIN BIOSYNTHESIS PROTEIN CBIB"/>
    <property type="match status" value="1"/>
</dbReference>
<keyword evidence="8 9" id="KW-0472">Membrane</keyword>
<dbReference type="NCBIfam" id="TIGR00380">
    <property type="entry name" value="cobal_cbiB"/>
    <property type="match status" value="1"/>
</dbReference>
<keyword evidence="5 9" id="KW-0169">Cobalamin biosynthesis</keyword>
<feature type="transmembrane region" description="Helical" evidence="9">
    <location>
        <begin position="75"/>
        <end position="98"/>
    </location>
</feature>
<accession>A0ABN6J017</accession>
<keyword evidence="11" id="KW-1185">Reference proteome</keyword>
<evidence type="ECO:0000256" key="4">
    <source>
        <dbReference type="ARBA" id="ARBA00022475"/>
    </source>
</evidence>
<comment type="pathway">
    <text evidence="2 9">Cofactor biosynthesis; adenosylcobalamin biosynthesis.</text>
</comment>
<evidence type="ECO:0000256" key="5">
    <source>
        <dbReference type="ARBA" id="ARBA00022573"/>
    </source>
</evidence>
<evidence type="ECO:0000256" key="6">
    <source>
        <dbReference type="ARBA" id="ARBA00022692"/>
    </source>
</evidence>
<proteinExistence type="inferred from homology"/>
<evidence type="ECO:0000313" key="11">
    <source>
        <dbReference type="Proteomes" id="UP000824633"/>
    </source>
</evidence>
<sequence>MIELSIGFILDLIIGDPNNPFHPVRGIAYVASKFEMIFRRILKKYLKFAGLMTWIFTVAITFVITFGIVNVAKKFNIYFGIILEGILIYFCIASKGLVVEGYKVIKFLIHDDLDGARKQLSFIVGRDTANLSKQGIIKAVVETIAENMADGIIAPLFYAGIFGAPLAFVYKAVNTLDSMFGYKNDKYMDFGYFPAKLDDVFNYIPARITGLLIVLASAILRYEYKNSFKIYKRDRYNHTSPNSAHPEAAMAGALRVQLGGSNYYFGKLVEKPTIGDNLKEIDIKDIHKTAKVLYLSSVMAFVLALALREIIVILCG</sequence>
<comment type="subcellular location">
    <subcellularLocation>
        <location evidence="1 9">Cell membrane</location>
        <topology evidence="1 9">Multi-pass membrane protein</topology>
    </subcellularLocation>
</comment>
<evidence type="ECO:0000256" key="2">
    <source>
        <dbReference type="ARBA" id="ARBA00004953"/>
    </source>
</evidence>